<dbReference type="EMBL" id="ML735232">
    <property type="protein sequence ID" value="KAE8393118.1"/>
    <property type="molecule type" value="Genomic_DNA"/>
</dbReference>
<organism evidence="1">
    <name type="scientific">Petromyces alliaceus</name>
    <name type="common">Aspergillus alliaceus</name>
    <dbReference type="NCBI Taxonomy" id="209559"/>
    <lineage>
        <taxon>Eukaryota</taxon>
        <taxon>Fungi</taxon>
        <taxon>Dikarya</taxon>
        <taxon>Ascomycota</taxon>
        <taxon>Pezizomycotina</taxon>
        <taxon>Eurotiomycetes</taxon>
        <taxon>Eurotiomycetidae</taxon>
        <taxon>Eurotiales</taxon>
        <taxon>Aspergillaceae</taxon>
        <taxon>Aspergillus</taxon>
        <taxon>Aspergillus subgen. Circumdati</taxon>
    </lineage>
</organism>
<dbReference type="AlphaFoldDB" id="A0A5N7CH64"/>
<proteinExistence type="predicted"/>
<accession>A0A5N7CH64</accession>
<evidence type="ECO:0000313" key="1">
    <source>
        <dbReference type="EMBL" id="KAE8393118.1"/>
    </source>
</evidence>
<name>A0A5N7CH64_PETAA</name>
<gene>
    <name evidence="1" type="ORF">BDV23DRAFT_44667</name>
</gene>
<protein>
    <submittedName>
        <fullName evidence="1">Uncharacterized protein</fullName>
    </submittedName>
</protein>
<dbReference type="Proteomes" id="UP000326877">
    <property type="component" value="Unassembled WGS sequence"/>
</dbReference>
<reference evidence="1" key="1">
    <citation type="submission" date="2019-04" db="EMBL/GenBank/DDBJ databases">
        <title>Friends and foes A comparative genomics studyof 23 Aspergillus species from section Flavi.</title>
        <authorList>
            <consortium name="DOE Joint Genome Institute"/>
            <person name="Kjaerbolling I."/>
            <person name="Vesth T."/>
            <person name="Frisvad J.C."/>
            <person name="Nybo J.L."/>
            <person name="Theobald S."/>
            <person name="Kildgaard S."/>
            <person name="Isbrandt T."/>
            <person name="Kuo A."/>
            <person name="Sato A."/>
            <person name="Lyhne E.K."/>
            <person name="Kogle M.E."/>
            <person name="Wiebenga A."/>
            <person name="Kun R.S."/>
            <person name="Lubbers R.J."/>
            <person name="Makela M.R."/>
            <person name="Barry K."/>
            <person name="Chovatia M."/>
            <person name="Clum A."/>
            <person name="Daum C."/>
            <person name="Haridas S."/>
            <person name="He G."/>
            <person name="LaButti K."/>
            <person name="Lipzen A."/>
            <person name="Mondo S."/>
            <person name="Riley R."/>
            <person name="Salamov A."/>
            <person name="Simmons B.A."/>
            <person name="Magnuson J.K."/>
            <person name="Henrissat B."/>
            <person name="Mortensen U.H."/>
            <person name="Larsen T.O."/>
            <person name="Devries R.P."/>
            <person name="Grigoriev I.V."/>
            <person name="Machida M."/>
            <person name="Baker S.E."/>
            <person name="Andersen M.R."/>
        </authorList>
    </citation>
    <scope>NUCLEOTIDE SEQUENCE [LARGE SCALE GENOMIC DNA]</scope>
    <source>
        <strain evidence="1">IBT 14317</strain>
    </source>
</reference>
<sequence length="207" mass="23054">MAVDNLFGNTTLALKSSRLPINALDAFGNGAPCSMACSYIARTLQEVDNLSLSLKGVRKPSLSLSHRGTQIQRSQDMHSLTAGKNNAQSIVNFCPISQHRRSRAPLVDASYVINGISRGRAVFFRSGCRDMFIHLSAALLFERYLHIPSCSWVSFLQHHQQVKHLVLEEIHFRQEEFRPVFEILATEMGSLGACTFEQSLGTTISLF</sequence>